<dbReference type="HOGENOM" id="CLU_1587347_0_0_1"/>
<reference evidence="1" key="1">
    <citation type="submission" date="2014-01" db="EMBL/GenBank/DDBJ databases">
        <title>The genome of the white-rot fungus Pycnoporus cinnabarinus: a basidiomycete model with a versatile arsenal for lignocellulosic biomass breakdown.</title>
        <authorList>
            <person name="Levasseur A."/>
            <person name="Lomascolo A."/>
            <person name="Ruiz-Duenas F.J."/>
            <person name="Uzan E."/>
            <person name="Piumi F."/>
            <person name="Kues U."/>
            <person name="Ram A.F.J."/>
            <person name="Murat C."/>
            <person name="Haon M."/>
            <person name="Benoit I."/>
            <person name="Arfi Y."/>
            <person name="Chevret D."/>
            <person name="Drula E."/>
            <person name="Kwon M.J."/>
            <person name="Gouret P."/>
            <person name="Lesage-Meessen L."/>
            <person name="Lombard V."/>
            <person name="Mariette J."/>
            <person name="Noirot C."/>
            <person name="Park J."/>
            <person name="Patyshakuliyeva A."/>
            <person name="Wieneger R.A.B."/>
            <person name="Wosten H.A.B."/>
            <person name="Martin F."/>
            <person name="Coutinho P.M."/>
            <person name="de Vries R."/>
            <person name="Martinez A.T."/>
            <person name="Klopp C."/>
            <person name="Pontarotti P."/>
            <person name="Henrissat B."/>
            <person name="Record E."/>
        </authorList>
    </citation>
    <scope>NUCLEOTIDE SEQUENCE [LARGE SCALE GENOMIC DNA]</scope>
    <source>
        <strain evidence="1">BRFM137</strain>
    </source>
</reference>
<dbReference type="OMA" id="QARWIDM"/>
<dbReference type="EMBL" id="CCBP010000111">
    <property type="protein sequence ID" value="CDO72239.1"/>
    <property type="molecule type" value="Genomic_DNA"/>
</dbReference>
<keyword evidence="2" id="KW-1185">Reference proteome</keyword>
<dbReference type="AlphaFoldDB" id="A0A060SJ47"/>
<organism evidence="1 2">
    <name type="scientific">Pycnoporus cinnabarinus</name>
    <name type="common">Cinnabar-red polypore</name>
    <name type="synonym">Trametes cinnabarina</name>
    <dbReference type="NCBI Taxonomy" id="5643"/>
    <lineage>
        <taxon>Eukaryota</taxon>
        <taxon>Fungi</taxon>
        <taxon>Dikarya</taxon>
        <taxon>Basidiomycota</taxon>
        <taxon>Agaricomycotina</taxon>
        <taxon>Agaricomycetes</taxon>
        <taxon>Polyporales</taxon>
        <taxon>Polyporaceae</taxon>
        <taxon>Trametes</taxon>
    </lineage>
</organism>
<proteinExistence type="predicted"/>
<evidence type="ECO:0000313" key="2">
    <source>
        <dbReference type="Proteomes" id="UP000029665"/>
    </source>
</evidence>
<sequence length="168" mass="19130">MLEYDSDVGNSVKLLAIKKRMLNWLWKACIRALKNADKVDFPDVLGLYGRAMDREVPMHAALAAAHKYPPRPPMVLSSPSVDRLRAGSPRHRGTMDGVQLDGRSTTRTLWYEPVQARWIDMGSHWPDASPRSKSLIRGWKYNEMLPYRSPENWPPVVNDTDTRSGTLT</sequence>
<accession>A0A060SJ47</accession>
<name>A0A060SJ47_PYCCI</name>
<protein>
    <submittedName>
        <fullName evidence="1">Uncharacterized protein</fullName>
    </submittedName>
</protein>
<comment type="caution">
    <text evidence="1">The sequence shown here is derived from an EMBL/GenBank/DDBJ whole genome shotgun (WGS) entry which is preliminary data.</text>
</comment>
<gene>
    <name evidence="1" type="ORF">BN946_scf184970.g91</name>
</gene>
<evidence type="ECO:0000313" key="1">
    <source>
        <dbReference type="EMBL" id="CDO72239.1"/>
    </source>
</evidence>
<dbReference type="Proteomes" id="UP000029665">
    <property type="component" value="Unassembled WGS sequence"/>
</dbReference>